<dbReference type="Proteomes" id="UP000008819">
    <property type="component" value="Chromosome"/>
</dbReference>
<gene>
    <name evidence="1" type="ordered locus">SeAg_B4654</name>
</gene>
<dbReference type="HOGENOM" id="CLU_3348329_0_0_6"/>
<evidence type="ECO:0000313" key="2">
    <source>
        <dbReference type="Proteomes" id="UP000008819"/>
    </source>
</evidence>
<evidence type="ECO:0000313" key="1">
    <source>
        <dbReference type="EMBL" id="ACH50763.1"/>
    </source>
</evidence>
<accession>B5F3A2</accession>
<proteinExistence type="predicted"/>
<dbReference type="KEGG" id="sea:SeAg_B4654"/>
<sequence length="37" mass="4237">MALKSSMVMTAPLTPEQDHKSMINRQYNVGRNGKCLW</sequence>
<organism evidence="1 2">
    <name type="scientific">Salmonella agona (strain SL483)</name>
    <dbReference type="NCBI Taxonomy" id="454166"/>
    <lineage>
        <taxon>Bacteria</taxon>
        <taxon>Pseudomonadati</taxon>
        <taxon>Pseudomonadota</taxon>
        <taxon>Gammaproteobacteria</taxon>
        <taxon>Enterobacterales</taxon>
        <taxon>Enterobacteriaceae</taxon>
        <taxon>Salmonella</taxon>
    </lineage>
</organism>
<dbReference type="AlphaFoldDB" id="B5F3A2"/>
<protein>
    <submittedName>
        <fullName evidence="1">Uncharacterized protein</fullName>
    </submittedName>
</protein>
<reference evidence="1 2" key="1">
    <citation type="journal article" date="2011" name="J. Bacteriol.">
        <title>Comparative genomics of 28 Salmonella enterica isolates: evidence for CRISPR-mediated adaptive sublineage evolution.</title>
        <authorList>
            <person name="Fricke W.F."/>
            <person name="Mammel M.K."/>
            <person name="McDermott P.F."/>
            <person name="Tartera C."/>
            <person name="White D.G."/>
            <person name="Leclerc J.E."/>
            <person name="Ravel J."/>
            <person name="Cebula T.A."/>
        </authorList>
    </citation>
    <scope>NUCLEOTIDE SEQUENCE [LARGE SCALE GENOMIC DNA]</scope>
    <source>
        <strain evidence="1 2">SL483</strain>
    </source>
</reference>
<name>B5F3A2_SALA4</name>
<dbReference type="EMBL" id="CP001138">
    <property type="protein sequence ID" value="ACH50763.1"/>
    <property type="molecule type" value="Genomic_DNA"/>
</dbReference>